<dbReference type="RefSeq" id="WP_305444816.1">
    <property type="nucleotide sequence ID" value="NZ_CP117449.1"/>
</dbReference>
<keyword evidence="3" id="KW-1185">Reference proteome</keyword>
<dbReference type="Proteomes" id="UP001230339">
    <property type="component" value="Chromosome"/>
</dbReference>
<sequence length="307" mass="33886">MSSMSNIHTLFGPEDFWILADSHKFLNACGNQGLNILHLSETETLPRNSIIFSFSDSAAKRTLEIAKATPEKRSIFCATQVFEPSHHCANYSLNLLLNSDFEKALKRQRFILNMLNSHNSFSIRGKGSCGHLTLNPQAKPYALIDEDISNNFIYSVAEFFEVHYAHITPQAPCPFNFNGKLRISGLLTVLRRANPLLPENIKSRLQQLSNTVAKGGGLLTIEENKITSLQVGNSEHIETLKLASGIRGIELTEFAIGVNEEIAPLIDYKVNSQLNEGIDGIHLAIGDGSSGFHIDFLSPAVRVTPIV</sequence>
<organism evidence="2 3">
    <name type="scientific">Pseudomonas hefeiensis</name>
    <dbReference type="NCBI Taxonomy" id="2738125"/>
    <lineage>
        <taxon>Bacteria</taxon>
        <taxon>Pseudomonadati</taxon>
        <taxon>Pseudomonadota</taxon>
        <taxon>Gammaproteobacteria</taxon>
        <taxon>Pseudomonadales</taxon>
        <taxon>Pseudomonadaceae</taxon>
        <taxon>Pseudomonas</taxon>
    </lineage>
</organism>
<protein>
    <recommendedName>
        <fullName evidence="1">Crocagin biosynthetic protein CgnE/B domain-containing protein</fullName>
    </recommendedName>
</protein>
<dbReference type="Pfam" id="PF26231">
    <property type="entry name" value="CgnE_B"/>
    <property type="match status" value="1"/>
</dbReference>
<dbReference type="InterPro" id="IPR058799">
    <property type="entry name" value="CgnE_B"/>
</dbReference>
<accession>A0ABY9GC74</accession>
<name>A0ABY9GC74_9PSED</name>
<evidence type="ECO:0000259" key="1">
    <source>
        <dbReference type="Pfam" id="PF26231"/>
    </source>
</evidence>
<proteinExistence type="predicted"/>
<feature type="domain" description="Crocagin biosynthetic protein CgnE/B" evidence="1">
    <location>
        <begin position="14"/>
        <end position="304"/>
    </location>
</feature>
<gene>
    <name evidence="2" type="ORF">PSH57_02090</name>
</gene>
<dbReference type="EMBL" id="CP117449">
    <property type="protein sequence ID" value="WLH13173.1"/>
    <property type="molecule type" value="Genomic_DNA"/>
</dbReference>
<reference evidence="2 3" key="1">
    <citation type="submission" date="2023-02" db="EMBL/GenBank/DDBJ databases">
        <title>Evolution of Hrp T3SS in non-pathogenic Pseudomonas fluorescens.</title>
        <authorList>
            <person name="Liao K."/>
            <person name="Wei H."/>
            <person name="Gu Y."/>
        </authorList>
    </citation>
    <scope>NUCLEOTIDE SEQUENCE [LARGE SCALE GENOMIC DNA]</scope>
    <source>
        <strain evidence="2 3">FP205</strain>
    </source>
</reference>
<evidence type="ECO:0000313" key="3">
    <source>
        <dbReference type="Proteomes" id="UP001230339"/>
    </source>
</evidence>
<evidence type="ECO:0000313" key="2">
    <source>
        <dbReference type="EMBL" id="WLH13173.1"/>
    </source>
</evidence>